<feature type="transmembrane region" description="Helical" evidence="6">
    <location>
        <begin position="440"/>
        <end position="460"/>
    </location>
</feature>
<keyword evidence="3 6" id="KW-0812">Transmembrane</keyword>
<dbReference type="GO" id="GO:0022857">
    <property type="term" value="F:transmembrane transporter activity"/>
    <property type="evidence" value="ECO:0007669"/>
    <property type="project" value="InterPro"/>
</dbReference>
<accession>A0A9P9AL60</accession>
<dbReference type="Gene3D" id="1.20.1250.20">
    <property type="entry name" value="MFS general substrate transporter like domains"/>
    <property type="match status" value="1"/>
</dbReference>
<evidence type="ECO:0000256" key="6">
    <source>
        <dbReference type="SAM" id="Phobius"/>
    </source>
</evidence>
<keyword evidence="8" id="KW-1185">Reference proteome</keyword>
<evidence type="ECO:0008006" key="9">
    <source>
        <dbReference type="Google" id="ProtNLM"/>
    </source>
</evidence>
<keyword evidence="2" id="KW-0813">Transport</keyword>
<proteinExistence type="predicted"/>
<name>A0A9P9AL60_9HYPO</name>
<sequence>MAATSDKAGVSHADFIEPVKDRNVGMSDENADSGSDDIVAALQHTGEEVGMTWRSFMAAMTMASSYNACLFTLLIPPAILSFINAELGPGLPTPGSRYRGTSASFLTGAAVLIIGSIVGATGQSIGQMIASGAIFGSGAGPLEIAFGAEIVPNDWRMVTIGLFDASSIIAQMMPLTSWAIIKYTGEWRNAYYFMIAFQAFNCGFLWLFYHPRTSAATLAPILIRQLLLAYGNIKEPLLPPRLFKQVRHFTMPIVVGMQCYSNATLWRRMSQLLYVTDEIPKGLYAEMVPLGTIHQVGGIAVLGSKKLGHQRWQIVFIALQTICVGLLWTAMIDNPVKSIILTVIVSMATAPVMLNCFVLVGFGIVDQNDIGTAAGLPGTAHRVSRAVDGLGFDASNLAALVAAARPGTAKACTAVPGINAEIQAAATKGNQLAYLDGARLSYKVAMAFGIVGCIAAFWIPSIDRRKYTKKTVALQESDRQNLEEKKLQGLGGLGGLGA</sequence>
<protein>
    <recommendedName>
        <fullName evidence="9">Major facilitator superfamily (MFS) profile domain-containing protein</fullName>
    </recommendedName>
</protein>
<comment type="caution">
    <text evidence="7">The sequence shown here is derived from an EMBL/GenBank/DDBJ whole genome shotgun (WGS) entry which is preliminary data.</text>
</comment>
<dbReference type="Pfam" id="PF06609">
    <property type="entry name" value="TRI12"/>
    <property type="match status" value="1"/>
</dbReference>
<evidence type="ECO:0000256" key="2">
    <source>
        <dbReference type="ARBA" id="ARBA00022448"/>
    </source>
</evidence>
<feature type="transmembrane region" description="Helical" evidence="6">
    <location>
        <begin position="339"/>
        <end position="365"/>
    </location>
</feature>
<keyword evidence="5 6" id="KW-0472">Membrane</keyword>
<gene>
    <name evidence="7" type="ORF">B0T10DRAFT_531385</name>
</gene>
<comment type="subcellular location">
    <subcellularLocation>
        <location evidence="1">Membrane</location>
        <topology evidence="1">Multi-pass membrane protein</topology>
    </subcellularLocation>
</comment>
<evidence type="ECO:0000256" key="1">
    <source>
        <dbReference type="ARBA" id="ARBA00004141"/>
    </source>
</evidence>
<feature type="transmembrane region" description="Helical" evidence="6">
    <location>
        <begin position="312"/>
        <end position="332"/>
    </location>
</feature>
<organism evidence="7 8">
    <name type="scientific">Thelonectria olida</name>
    <dbReference type="NCBI Taxonomy" id="1576542"/>
    <lineage>
        <taxon>Eukaryota</taxon>
        <taxon>Fungi</taxon>
        <taxon>Dikarya</taxon>
        <taxon>Ascomycota</taxon>
        <taxon>Pezizomycotina</taxon>
        <taxon>Sordariomycetes</taxon>
        <taxon>Hypocreomycetidae</taxon>
        <taxon>Hypocreales</taxon>
        <taxon>Nectriaceae</taxon>
        <taxon>Thelonectria</taxon>
    </lineage>
</organism>
<feature type="transmembrane region" description="Helical" evidence="6">
    <location>
        <begin position="103"/>
        <end position="121"/>
    </location>
</feature>
<dbReference type="GO" id="GO:0005886">
    <property type="term" value="C:plasma membrane"/>
    <property type="evidence" value="ECO:0007669"/>
    <property type="project" value="TreeGrafter"/>
</dbReference>
<dbReference type="Proteomes" id="UP000777438">
    <property type="component" value="Unassembled WGS sequence"/>
</dbReference>
<evidence type="ECO:0000256" key="4">
    <source>
        <dbReference type="ARBA" id="ARBA00022989"/>
    </source>
</evidence>
<feature type="transmembrane region" description="Helical" evidence="6">
    <location>
        <begin position="128"/>
        <end position="148"/>
    </location>
</feature>
<dbReference type="AlphaFoldDB" id="A0A9P9AL60"/>
<dbReference type="OrthoDB" id="4139357at2759"/>
<evidence type="ECO:0000313" key="8">
    <source>
        <dbReference type="Proteomes" id="UP000777438"/>
    </source>
</evidence>
<evidence type="ECO:0000313" key="7">
    <source>
        <dbReference type="EMBL" id="KAH6884170.1"/>
    </source>
</evidence>
<dbReference type="PANTHER" id="PTHR23501">
    <property type="entry name" value="MAJOR FACILITATOR SUPERFAMILY"/>
    <property type="match status" value="1"/>
</dbReference>
<evidence type="ECO:0000256" key="5">
    <source>
        <dbReference type="ARBA" id="ARBA00023136"/>
    </source>
</evidence>
<evidence type="ECO:0000256" key="3">
    <source>
        <dbReference type="ARBA" id="ARBA00022692"/>
    </source>
</evidence>
<dbReference type="EMBL" id="JAGPYM010000021">
    <property type="protein sequence ID" value="KAH6884170.1"/>
    <property type="molecule type" value="Genomic_DNA"/>
</dbReference>
<keyword evidence="4 6" id="KW-1133">Transmembrane helix</keyword>
<dbReference type="InterPro" id="IPR010573">
    <property type="entry name" value="MFS_Str1/Tri12-like"/>
</dbReference>
<dbReference type="PANTHER" id="PTHR23501:SF109">
    <property type="entry name" value="MAJOR FACILITATOR SUPERFAMILY (MFS) PROFILE DOMAIN-CONTAINING PROTEIN-RELATED"/>
    <property type="match status" value="1"/>
</dbReference>
<dbReference type="SUPFAM" id="SSF103473">
    <property type="entry name" value="MFS general substrate transporter"/>
    <property type="match status" value="1"/>
</dbReference>
<feature type="transmembrane region" description="Helical" evidence="6">
    <location>
        <begin position="190"/>
        <end position="209"/>
    </location>
</feature>
<dbReference type="InterPro" id="IPR036259">
    <property type="entry name" value="MFS_trans_sf"/>
</dbReference>
<reference evidence="7 8" key="1">
    <citation type="journal article" date="2021" name="Nat. Commun.">
        <title>Genetic determinants of endophytism in the Arabidopsis root mycobiome.</title>
        <authorList>
            <person name="Mesny F."/>
            <person name="Miyauchi S."/>
            <person name="Thiergart T."/>
            <person name="Pickel B."/>
            <person name="Atanasova L."/>
            <person name="Karlsson M."/>
            <person name="Huettel B."/>
            <person name="Barry K.W."/>
            <person name="Haridas S."/>
            <person name="Chen C."/>
            <person name="Bauer D."/>
            <person name="Andreopoulos W."/>
            <person name="Pangilinan J."/>
            <person name="LaButti K."/>
            <person name="Riley R."/>
            <person name="Lipzen A."/>
            <person name="Clum A."/>
            <person name="Drula E."/>
            <person name="Henrissat B."/>
            <person name="Kohler A."/>
            <person name="Grigoriev I.V."/>
            <person name="Martin F.M."/>
            <person name="Hacquard S."/>
        </authorList>
    </citation>
    <scope>NUCLEOTIDE SEQUENCE [LARGE SCALE GENOMIC DNA]</scope>
    <source>
        <strain evidence="7 8">MPI-CAGE-CH-0241</strain>
    </source>
</reference>
<feature type="transmembrane region" description="Helical" evidence="6">
    <location>
        <begin position="64"/>
        <end position="83"/>
    </location>
</feature>